<dbReference type="STRING" id="27349.A0A0L6VJT7"/>
<sequence length="118" mass="13266">MKKKVHCLVENKQKIYLGKILQDHIKKYNVLISLQTISNDLHPKLNLSQKEMWKTVLGSKVSHFCSDGVSRTRGWAPLVECTNSVGCAQATHWFTLIPAIHVLLSGLVAGTHQFARKC</sequence>
<dbReference type="AlphaFoldDB" id="A0A0L6VJT7"/>
<accession>A0A0L6VJT7</accession>
<name>A0A0L6VJT7_9BASI</name>
<proteinExistence type="predicted"/>
<dbReference type="Proteomes" id="UP000037035">
    <property type="component" value="Unassembled WGS sequence"/>
</dbReference>
<reference evidence="1 2" key="1">
    <citation type="submission" date="2015-08" db="EMBL/GenBank/DDBJ databases">
        <title>Next Generation Sequencing and Analysis of the Genome of Puccinia sorghi L Schw, the Causal Agent of Maize Common Rust.</title>
        <authorList>
            <person name="Rochi L."/>
            <person name="Burguener G."/>
            <person name="Darino M."/>
            <person name="Turjanski A."/>
            <person name="Kreff E."/>
            <person name="Dieguez M.J."/>
            <person name="Sacco F."/>
        </authorList>
    </citation>
    <scope>NUCLEOTIDE SEQUENCE [LARGE SCALE GENOMIC DNA]</scope>
    <source>
        <strain evidence="1 2">RO10H11247</strain>
    </source>
</reference>
<organism evidence="1 2">
    <name type="scientific">Puccinia sorghi</name>
    <dbReference type="NCBI Taxonomy" id="27349"/>
    <lineage>
        <taxon>Eukaryota</taxon>
        <taxon>Fungi</taxon>
        <taxon>Dikarya</taxon>
        <taxon>Basidiomycota</taxon>
        <taxon>Pucciniomycotina</taxon>
        <taxon>Pucciniomycetes</taxon>
        <taxon>Pucciniales</taxon>
        <taxon>Pucciniaceae</taxon>
        <taxon>Puccinia</taxon>
    </lineage>
</organism>
<protein>
    <submittedName>
        <fullName evidence="1">Uncharacterized protein</fullName>
    </submittedName>
</protein>
<gene>
    <name evidence="1" type="ORF">VP01_145g4</name>
</gene>
<evidence type="ECO:0000313" key="1">
    <source>
        <dbReference type="EMBL" id="KNZ61046.1"/>
    </source>
</evidence>
<comment type="caution">
    <text evidence="1">The sequence shown here is derived from an EMBL/GenBank/DDBJ whole genome shotgun (WGS) entry which is preliminary data.</text>
</comment>
<evidence type="ECO:0000313" key="2">
    <source>
        <dbReference type="Proteomes" id="UP000037035"/>
    </source>
</evidence>
<dbReference type="VEuPathDB" id="FungiDB:VP01_145g4"/>
<dbReference type="EMBL" id="LAVV01005110">
    <property type="protein sequence ID" value="KNZ61046.1"/>
    <property type="molecule type" value="Genomic_DNA"/>
</dbReference>
<keyword evidence="2" id="KW-1185">Reference proteome</keyword>